<reference evidence="4 5" key="1">
    <citation type="submission" date="2014-11" db="EMBL/GenBank/DDBJ databases">
        <authorList>
            <person name="Zhu J."/>
            <person name="Qi W."/>
            <person name="Song R."/>
        </authorList>
    </citation>
    <scope>NUCLEOTIDE SEQUENCE [LARGE SCALE GENOMIC DNA]</scope>
</reference>
<evidence type="ECO:0000313" key="4">
    <source>
        <dbReference type="EMBL" id="CEM36638.1"/>
    </source>
</evidence>
<accession>A0A0G4GZP0</accession>
<proteinExistence type="predicted"/>
<keyword evidence="5" id="KW-1185">Reference proteome</keyword>
<feature type="compositionally biased region" description="Basic and acidic residues" evidence="1">
    <location>
        <begin position="83"/>
        <end position="97"/>
    </location>
</feature>
<protein>
    <recommendedName>
        <fullName evidence="3">FAS1 domain-containing protein</fullName>
    </recommendedName>
</protein>
<evidence type="ECO:0000259" key="3">
    <source>
        <dbReference type="PROSITE" id="PS50213"/>
    </source>
</evidence>
<dbReference type="OMA" id="DIMFNGG"/>
<dbReference type="PhylomeDB" id="A0A0G4GZP0"/>
<evidence type="ECO:0000256" key="1">
    <source>
        <dbReference type="SAM" id="MobiDB-lite"/>
    </source>
</evidence>
<dbReference type="FunFam" id="2.30.180.10:FF:000032">
    <property type="entry name" value="Fasciclin domain-containing protein, putative"/>
    <property type="match status" value="2"/>
</dbReference>
<dbReference type="InterPro" id="IPR036378">
    <property type="entry name" value="FAS1_dom_sf"/>
</dbReference>
<dbReference type="VEuPathDB" id="CryptoDB:Vbra_19191"/>
<feature type="region of interest" description="Disordered" evidence="1">
    <location>
        <begin position="65"/>
        <end position="146"/>
    </location>
</feature>
<dbReference type="InterPro" id="IPR050904">
    <property type="entry name" value="Adhesion/Biosynth-related"/>
</dbReference>
<feature type="compositionally biased region" description="Pro residues" evidence="1">
    <location>
        <begin position="121"/>
        <end position="135"/>
    </location>
</feature>
<dbReference type="PANTHER" id="PTHR10900:SF77">
    <property type="entry name" value="FI19380P1"/>
    <property type="match status" value="1"/>
</dbReference>
<feature type="signal peptide" evidence="2">
    <location>
        <begin position="1"/>
        <end position="19"/>
    </location>
</feature>
<gene>
    <name evidence="4" type="ORF">Vbra_19191</name>
</gene>
<dbReference type="PROSITE" id="PS50213">
    <property type="entry name" value="FAS1"/>
    <property type="match status" value="2"/>
</dbReference>
<dbReference type="Pfam" id="PF02469">
    <property type="entry name" value="Fasciclin"/>
    <property type="match status" value="2"/>
</dbReference>
<dbReference type="EMBL" id="CDMY01000897">
    <property type="protein sequence ID" value="CEM36638.1"/>
    <property type="molecule type" value="Genomic_DNA"/>
</dbReference>
<dbReference type="SUPFAM" id="SSF82153">
    <property type="entry name" value="FAS1 domain"/>
    <property type="match status" value="2"/>
</dbReference>
<dbReference type="InterPro" id="IPR000782">
    <property type="entry name" value="FAS1_domain"/>
</dbReference>
<name>A0A0G4GZP0_VITBC</name>
<dbReference type="AlphaFoldDB" id="A0A0G4GZP0"/>
<feature type="domain" description="FAS1" evidence="3">
    <location>
        <begin position="307"/>
        <end position="443"/>
    </location>
</feature>
<dbReference type="Proteomes" id="UP000041254">
    <property type="component" value="Unassembled WGS sequence"/>
</dbReference>
<dbReference type="GO" id="GO:0005615">
    <property type="term" value="C:extracellular space"/>
    <property type="evidence" value="ECO:0007669"/>
    <property type="project" value="TreeGrafter"/>
</dbReference>
<organism evidence="4 5">
    <name type="scientific">Vitrella brassicaformis (strain CCMP3155)</name>
    <dbReference type="NCBI Taxonomy" id="1169540"/>
    <lineage>
        <taxon>Eukaryota</taxon>
        <taxon>Sar</taxon>
        <taxon>Alveolata</taxon>
        <taxon>Colpodellida</taxon>
        <taxon>Vitrellaceae</taxon>
        <taxon>Vitrella</taxon>
    </lineage>
</organism>
<dbReference type="SMART" id="SM00554">
    <property type="entry name" value="FAS1"/>
    <property type="match status" value="2"/>
</dbReference>
<feature type="chain" id="PRO_5005190736" description="FAS1 domain-containing protein" evidence="2">
    <location>
        <begin position="20"/>
        <end position="462"/>
    </location>
</feature>
<sequence length="462" mass="47907">MVKAATVIVLLAFIALAAASGTKNMRYSDSSYYSKDSYVPVDSYGKTSSTYSTYDHGHSSSYGHGYAAPSGGKKGTYAPPTTGKKDVPTSPPTKKDYTPPTKESTMKPPPSGGKKGSTTPTPTPPAAPTPSPTPMAEPATPVEETPPSVTIADLAASEPRLSTLLAAVEAAGLMEDLRGPGPITLFAPTNEAFAAIPNFQEISADTEILSQILKYHVIPARLTSSDLTAQLAEAEVIETRTALGAEETVTVTGEDGDILINGNVRVVQPDITASNGIVHIVDSVLIPQLPAQLPEVETAAPPEAEELPALLDVAQATPELSSLVTAVEAADFSELLSQDGPFTVFAPTNEAFTGLGETYNALLEPQAEDDLKTVLAYHVVGGTFTAADVIELAADGPATLTTLQGSPLTVQVVDGEVFVNRAKVIQADVQASNAVVHIVNGVLIPPPDGEQESATAPPSEAE</sequence>
<feature type="domain" description="FAS1" evidence="3">
    <location>
        <begin position="148"/>
        <end position="285"/>
    </location>
</feature>
<evidence type="ECO:0000313" key="5">
    <source>
        <dbReference type="Proteomes" id="UP000041254"/>
    </source>
</evidence>
<dbReference type="STRING" id="1169540.A0A0G4GZP0"/>
<keyword evidence="2" id="KW-0732">Signal</keyword>
<dbReference type="OrthoDB" id="447425at2759"/>
<dbReference type="Gene3D" id="2.30.180.10">
    <property type="entry name" value="FAS1 domain"/>
    <property type="match status" value="2"/>
</dbReference>
<dbReference type="PANTHER" id="PTHR10900">
    <property type="entry name" value="PERIOSTIN-RELATED"/>
    <property type="match status" value="1"/>
</dbReference>
<evidence type="ECO:0000256" key="2">
    <source>
        <dbReference type="SAM" id="SignalP"/>
    </source>
</evidence>
<dbReference type="InParanoid" id="A0A0G4GZP0"/>
<feature type="compositionally biased region" description="Low complexity" evidence="1">
    <location>
        <begin position="136"/>
        <end position="146"/>
    </location>
</feature>